<evidence type="ECO:0000313" key="5">
    <source>
        <dbReference type="Proteomes" id="UP000515514"/>
    </source>
</evidence>
<keyword evidence="1 4" id="KW-0808">Transferase</keyword>
<dbReference type="SUPFAM" id="SSF55729">
    <property type="entry name" value="Acyl-CoA N-acyltransferases (Nat)"/>
    <property type="match status" value="1"/>
</dbReference>
<keyword evidence="5" id="KW-1185">Reference proteome</keyword>
<gene>
    <name evidence="4" type="ORF">ALE3EI_2057</name>
</gene>
<keyword evidence="2" id="KW-0012">Acyltransferase</keyword>
<evidence type="ECO:0000259" key="3">
    <source>
        <dbReference type="PROSITE" id="PS51186"/>
    </source>
</evidence>
<dbReference type="InterPro" id="IPR016181">
    <property type="entry name" value="Acyl_CoA_acyltransferase"/>
</dbReference>
<dbReference type="RefSeq" id="WP_186988386.1">
    <property type="nucleotide sequence ID" value="NZ_CP052909.1"/>
</dbReference>
<feature type="domain" description="N-acetyltransferase" evidence="3">
    <location>
        <begin position="3"/>
        <end position="147"/>
    </location>
</feature>
<dbReference type="Proteomes" id="UP000515514">
    <property type="component" value="Chromosome"/>
</dbReference>
<protein>
    <submittedName>
        <fullName evidence="4">GNAT family acetyltransferase</fullName>
    </submittedName>
</protein>
<organism evidence="4 5">
    <name type="scientific">Constantimarinum furrinae</name>
    <dbReference type="NCBI Taxonomy" id="2562285"/>
    <lineage>
        <taxon>Bacteria</taxon>
        <taxon>Pseudomonadati</taxon>
        <taxon>Bacteroidota</taxon>
        <taxon>Flavobacteriia</taxon>
        <taxon>Flavobacteriales</taxon>
        <taxon>Flavobacteriaceae</taxon>
        <taxon>Altibacter/Constantimarinum group</taxon>
        <taxon>Constantimarinum</taxon>
    </lineage>
</organism>
<reference evidence="4 5" key="1">
    <citation type="submission" date="2020-04" db="EMBL/GenBank/DDBJ databases">
        <title>Genome sequence of Altibacter aquimarinus strain ALE3EI.</title>
        <authorList>
            <person name="Oh H.-M."/>
            <person name="Jang D."/>
        </authorList>
    </citation>
    <scope>NUCLEOTIDE SEQUENCE [LARGE SCALE GENOMIC DNA]</scope>
    <source>
        <strain evidence="4 5">ALE3EI</strain>
    </source>
</reference>
<dbReference type="PROSITE" id="PS51186">
    <property type="entry name" value="GNAT"/>
    <property type="match status" value="1"/>
</dbReference>
<dbReference type="Gene3D" id="3.40.630.30">
    <property type="match status" value="1"/>
</dbReference>
<name>A0A7G8PW88_9FLAO</name>
<sequence>MISRTNPKDPHFKELVKALDADLAIRDGDDHEFYNQFNSLDSLSHVVVWYMNKQAVACGALKSFDENSVEVKRMYTKPEFRGKGLGSEILKALEIWAKEMGLTRCVLETGWKQPEAIQLYKKNGYTRIENYGQYKGVENSLCFEKLL</sequence>
<accession>A0A7G8PW88</accession>
<dbReference type="KEGG" id="alti:ALE3EI_2057"/>
<evidence type="ECO:0000256" key="1">
    <source>
        <dbReference type="ARBA" id="ARBA00022679"/>
    </source>
</evidence>
<dbReference type="AlphaFoldDB" id="A0A7G8PW88"/>
<dbReference type="GO" id="GO:0016747">
    <property type="term" value="F:acyltransferase activity, transferring groups other than amino-acyl groups"/>
    <property type="evidence" value="ECO:0007669"/>
    <property type="project" value="InterPro"/>
</dbReference>
<dbReference type="InterPro" id="IPR050832">
    <property type="entry name" value="Bact_Acetyltransf"/>
</dbReference>
<dbReference type="CDD" id="cd04301">
    <property type="entry name" value="NAT_SF"/>
    <property type="match status" value="1"/>
</dbReference>
<dbReference type="InterPro" id="IPR000182">
    <property type="entry name" value="GNAT_dom"/>
</dbReference>
<dbReference type="PANTHER" id="PTHR43877">
    <property type="entry name" value="AMINOALKYLPHOSPHONATE N-ACETYLTRANSFERASE-RELATED-RELATED"/>
    <property type="match status" value="1"/>
</dbReference>
<dbReference type="Pfam" id="PF00583">
    <property type="entry name" value="Acetyltransf_1"/>
    <property type="match status" value="1"/>
</dbReference>
<proteinExistence type="predicted"/>
<dbReference type="PANTHER" id="PTHR43877:SF2">
    <property type="entry name" value="AMINOALKYLPHOSPHONATE N-ACETYLTRANSFERASE-RELATED"/>
    <property type="match status" value="1"/>
</dbReference>
<evidence type="ECO:0000256" key="2">
    <source>
        <dbReference type="ARBA" id="ARBA00023315"/>
    </source>
</evidence>
<evidence type="ECO:0000313" key="4">
    <source>
        <dbReference type="EMBL" id="QNJ98604.1"/>
    </source>
</evidence>
<dbReference type="EMBL" id="CP052909">
    <property type="protein sequence ID" value="QNJ98604.1"/>
    <property type="molecule type" value="Genomic_DNA"/>
</dbReference>